<protein>
    <recommendedName>
        <fullName evidence="3">AAA family ATPase</fullName>
    </recommendedName>
</protein>
<accession>A0ABT0LD27</accession>
<dbReference type="Gene3D" id="3.40.50.300">
    <property type="entry name" value="P-loop containing nucleotide triphosphate hydrolases"/>
    <property type="match status" value="2"/>
</dbReference>
<reference evidence="1 2" key="1">
    <citation type="submission" date="2022-01" db="EMBL/GenBank/DDBJ databases">
        <title>Whole genome-based taxonomy of the Shewanellaceae.</title>
        <authorList>
            <person name="Martin-Rodriguez A.J."/>
        </authorList>
    </citation>
    <scope>NUCLEOTIDE SEQUENCE [LARGE SCALE GENOMIC DNA]</scope>
    <source>
        <strain evidence="1 2">DSM 17177</strain>
    </source>
</reference>
<dbReference type="EMBL" id="JAKIKS010000054">
    <property type="protein sequence ID" value="MCL1125611.1"/>
    <property type="molecule type" value="Genomic_DNA"/>
</dbReference>
<proteinExistence type="predicted"/>
<dbReference type="SUPFAM" id="SSF52540">
    <property type="entry name" value="P-loop containing nucleoside triphosphate hydrolases"/>
    <property type="match status" value="1"/>
</dbReference>
<gene>
    <name evidence="1" type="ORF">L2764_14280</name>
</gene>
<keyword evidence="2" id="KW-1185">Reference proteome</keyword>
<dbReference type="RefSeq" id="WP_248940920.1">
    <property type="nucleotide sequence ID" value="NZ_JAKIKS010000054.1"/>
</dbReference>
<evidence type="ECO:0000313" key="1">
    <source>
        <dbReference type="EMBL" id="MCL1125611.1"/>
    </source>
</evidence>
<evidence type="ECO:0008006" key="3">
    <source>
        <dbReference type="Google" id="ProtNLM"/>
    </source>
</evidence>
<evidence type="ECO:0000313" key="2">
    <source>
        <dbReference type="Proteomes" id="UP001203423"/>
    </source>
</evidence>
<organism evidence="1 2">
    <name type="scientific">Shewanella surugensis</name>
    <dbReference type="NCBI Taxonomy" id="212020"/>
    <lineage>
        <taxon>Bacteria</taxon>
        <taxon>Pseudomonadati</taxon>
        <taxon>Pseudomonadota</taxon>
        <taxon>Gammaproteobacteria</taxon>
        <taxon>Alteromonadales</taxon>
        <taxon>Shewanellaceae</taxon>
        <taxon>Shewanella</taxon>
    </lineage>
</organism>
<dbReference type="InterPro" id="IPR027417">
    <property type="entry name" value="P-loop_NTPase"/>
</dbReference>
<sequence length="402" mass="45057">MACAGMVVILNGAPHCKKQAIIKQFQQSSHQPFFTLGMRDFYTIMRANPNQQPLGSDDEQDSIDLTALHAAITGMAKGGCHIIIDHCITLHKYHQQLQEFLHNLDVTWVEVTRDEILRIKDEQKTGSRPEGSSLTLAKKMITKIQYNLQLDSSQHSPKMCADKITQYLLERPLREKPASRWVPLSFPKNTKTLGQIILIAGTTSAGKSTLCKTLQQKMHAPCIQFGIDNVVAMLAPKYLGIPVTPDEIKHFKPKPEQALGFYLIMPGPSIDNPYEYATVQLGTLARLALSAHFHAIKFISQCGINVISDQVFSFKDEYLEAKAVLEAMPTFWVAVNADNDTLLAHEKKRGNRFPGHTLGLLLQMHKDIANDLELDSEKMTPEEEAEAILHTLKQKYPKGSFD</sequence>
<dbReference type="Pfam" id="PF07931">
    <property type="entry name" value="CPT"/>
    <property type="match status" value="2"/>
</dbReference>
<dbReference type="Proteomes" id="UP001203423">
    <property type="component" value="Unassembled WGS sequence"/>
</dbReference>
<comment type="caution">
    <text evidence="1">The sequence shown here is derived from an EMBL/GenBank/DDBJ whole genome shotgun (WGS) entry which is preliminary data.</text>
</comment>
<name>A0ABT0LD27_9GAMM</name>